<reference evidence="1 2" key="1">
    <citation type="journal article" date="2019" name="Commun. Biol.">
        <title>The bagworm genome reveals a unique fibroin gene that provides high tensile strength.</title>
        <authorList>
            <person name="Kono N."/>
            <person name="Nakamura H."/>
            <person name="Ohtoshi R."/>
            <person name="Tomita M."/>
            <person name="Numata K."/>
            <person name="Arakawa K."/>
        </authorList>
    </citation>
    <scope>NUCLEOTIDE SEQUENCE [LARGE SCALE GENOMIC DNA]</scope>
</reference>
<gene>
    <name evidence="1" type="ORF">EVAR_24274_1</name>
</gene>
<organism evidence="1 2">
    <name type="scientific">Eumeta variegata</name>
    <name type="common">Bagworm moth</name>
    <name type="synonym">Eumeta japonica</name>
    <dbReference type="NCBI Taxonomy" id="151549"/>
    <lineage>
        <taxon>Eukaryota</taxon>
        <taxon>Metazoa</taxon>
        <taxon>Ecdysozoa</taxon>
        <taxon>Arthropoda</taxon>
        <taxon>Hexapoda</taxon>
        <taxon>Insecta</taxon>
        <taxon>Pterygota</taxon>
        <taxon>Neoptera</taxon>
        <taxon>Endopterygota</taxon>
        <taxon>Lepidoptera</taxon>
        <taxon>Glossata</taxon>
        <taxon>Ditrysia</taxon>
        <taxon>Tineoidea</taxon>
        <taxon>Psychidae</taxon>
        <taxon>Oiketicinae</taxon>
        <taxon>Eumeta</taxon>
    </lineage>
</organism>
<evidence type="ECO:0000313" key="2">
    <source>
        <dbReference type="Proteomes" id="UP000299102"/>
    </source>
</evidence>
<evidence type="ECO:0008006" key="3">
    <source>
        <dbReference type="Google" id="ProtNLM"/>
    </source>
</evidence>
<evidence type="ECO:0000313" key="1">
    <source>
        <dbReference type="EMBL" id="GBP37142.1"/>
    </source>
</evidence>
<dbReference type="AlphaFoldDB" id="A0A4C1VFQ2"/>
<protein>
    <recommendedName>
        <fullName evidence="3">Mos1 transposase HTH domain-containing protein</fullName>
    </recommendedName>
</protein>
<dbReference type="EMBL" id="BGZK01000329">
    <property type="protein sequence ID" value="GBP37142.1"/>
    <property type="molecule type" value="Genomic_DNA"/>
</dbReference>
<proteinExistence type="predicted"/>
<comment type="caution">
    <text evidence="1">The sequence shown here is derived from an EMBL/GenBank/DDBJ whole genome shotgun (WGS) entry which is preliminary data.</text>
</comment>
<dbReference type="OrthoDB" id="10017160at2759"/>
<dbReference type="Proteomes" id="UP000299102">
    <property type="component" value="Unassembled WGS sequence"/>
</dbReference>
<sequence>MRAVGAPATPIRCGRSARLRGPPAHHFLISESRSVEPRSTSNCFWRRNKGACKTTIYDWFAEFERRGVNLSDEFHDGRPSIAVNNKNINGVRHIIETGRHVTYHEI</sequence>
<name>A0A4C1VFQ2_EUMVA</name>
<keyword evidence="2" id="KW-1185">Reference proteome</keyword>
<accession>A0A4C1VFQ2</accession>